<evidence type="ECO:0000313" key="4">
    <source>
        <dbReference type="EMBL" id="KXU81534.1"/>
    </source>
</evidence>
<feature type="domain" description="HD-GYP" evidence="3">
    <location>
        <begin position="145"/>
        <end position="341"/>
    </location>
</feature>
<comment type="caution">
    <text evidence="4">The sequence shown here is derived from an EMBL/GenBank/DDBJ whole genome shotgun (WGS) entry which is preliminary data.</text>
</comment>
<sequence length="414" mass="46215">MALIQVSIEQLKVGHFIHLPTGWTNHPFMFNTFKIKDQQQLDIIRHLDLHLLMVDPDKSDLPVDPLLRGDVPDAGPDLDELDATEEPTDSGPPPFDEKAFRRSMRAADKAFGQSMSELRDALGALNLKPDEGLANAAQLVRNTAARLSEHEGPLGLHLIRSPHTDVLLQHSLNVAFIAMLMGRELGMNPVALEEAGLAGLIHDIGELKVPTQITLKRGELNKAEQNFLNMHPQYGLDMLTQLNAFEPKIRQVAHLHHERLDGSGYPLGLKGGDIPPLARLIGLVDYYDELLHPRSSASAAAPSQAISQLYKLSQKKFDQNLVKLLIKVLGVYPPGSLVKMSDDSIGLVLSTEPTMPLKPKLLPYIKAQRPEAVTMIDLREDERTITGCIRQEDLDEGQRQFFNLTRRFCYYFAF</sequence>
<reference evidence="4 5" key="1">
    <citation type="submission" date="2016-02" db="EMBL/GenBank/DDBJ databases">
        <title>Draft genome sequence of Aeromonas trota strain 1999lcr isolated from cerebrospinal fluid (CSF).</title>
        <authorList>
            <person name="Dallagassa C.B."/>
            <person name="Prediger K.C."/>
            <person name="Weiss V.A."/>
            <person name="Assis F.E."/>
            <person name="Baura V."/>
            <person name="Cruz L.M."/>
            <person name="Souza E.M."/>
            <person name="Pedrosa F.O."/>
            <person name="Fadel-Picheth C.M."/>
        </authorList>
    </citation>
    <scope>NUCLEOTIDE SEQUENCE [LARGE SCALE GENOMIC DNA]</scope>
    <source>
        <strain evidence="4 5">1999lcr</strain>
    </source>
</reference>
<dbReference type="STRING" id="29489.VL01_11575"/>
<dbReference type="NCBIfam" id="TIGR00277">
    <property type="entry name" value="HDIG"/>
    <property type="match status" value="1"/>
</dbReference>
<dbReference type="InterPro" id="IPR006674">
    <property type="entry name" value="HD_domain"/>
</dbReference>
<dbReference type="GO" id="GO:0008081">
    <property type="term" value="F:phosphoric diester hydrolase activity"/>
    <property type="evidence" value="ECO:0007669"/>
    <property type="project" value="UniProtKB-ARBA"/>
</dbReference>
<gene>
    <name evidence="4" type="ORF">LCR_07490</name>
</gene>
<dbReference type="AlphaFoldDB" id="A0A175VL89"/>
<dbReference type="InterPro" id="IPR003607">
    <property type="entry name" value="HD/PDEase_dom"/>
</dbReference>
<evidence type="ECO:0000259" key="2">
    <source>
        <dbReference type="PROSITE" id="PS51831"/>
    </source>
</evidence>
<dbReference type="SUPFAM" id="SSF109604">
    <property type="entry name" value="HD-domain/PDEase-like"/>
    <property type="match status" value="1"/>
</dbReference>
<dbReference type="PROSITE" id="PS51832">
    <property type="entry name" value="HD_GYP"/>
    <property type="match status" value="1"/>
</dbReference>
<dbReference type="CDD" id="cd00077">
    <property type="entry name" value="HDc"/>
    <property type="match status" value="1"/>
</dbReference>
<dbReference type="SMART" id="SM00471">
    <property type="entry name" value="HDc"/>
    <property type="match status" value="1"/>
</dbReference>
<feature type="domain" description="HD" evidence="2">
    <location>
        <begin position="167"/>
        <end position="290"/>
    </location>
</feature>
<evidence type="ECO:0000256" key="1">
    <source>
        <dbReference type="SAM" id="MobiDB-lite"/>
    </source>
</evidence>
<dbReference type="Gene3D" id="1.10.3210.10">
    <property type="entry name" value="Hypothetical protein af1432"/>
    <property type="match status" value="1"/>
</dbReference>
<evidence type="ECO:0000313" key="5">
    <source>
        <dbReference type="Proteomes" id="UP000078435"/>
    </source>
</evidence>
<dbReference type="OrthoDB" id="9764808at2"/>
<dbReference type="Proteomes" id="UP000078435">
    <property type="component" value="Unassembled WGS sequence"/>
</dbReference>
<name>A0A175VL89_AEREN</name>
<dbReference type="RefSeq" id="WP_026458342.1">
    <property type="nucleotide sequence ID" value="NZ_JMGO02000002.1"/>
</dbReference>
<accession>A0A175VL89</accession>
<dbReference type="InterPro" id="IPR006675">
    <property type="entry name" value="HDIG_dom"/>
</dbReference>
<dbReference type="InterPro" id="IPR037522">
    <property type="entry name" value="HD_GYP_dom"/>
</dbReference>
<dbReference type="EMBL" id="JMGO02000002">
    <property type="protein sequence ID" value="KXU81534.1"/>
    <property type="molecule type" value="Genomic_DNA"/>
</dbReference>
<dbReference type="PANTHER" id="PTHR43155">
    <property type="entry name" value="CYCLIC DI-GMP PHOSPHODIESTERASE PA4108-RELATED"/>
    <property type="match status" value="1"/>
</dbReference>
<dbReference type="Pfam" id="PF13487">
    <property type="entry name" value="HD_5"/>
    <property type="match status" value="1"/>
</dbReference>
<dbReference type="PANTHER" id="PTHR43155:SF2">
    <property type="entry name" value="CYCLIC DI-GMP PHOSPHODIESTERASE PA4108"/>
    <property type="match status" value="1"/>
</dbReference>
<evidence type="ECO:0000259" key="3">
    <source>
        <dbReference type="PROSITE" id="PS51832"/>
    </source>
</evidence>
<feature type="region of interest" description="Disordered" evidence="1">
    <location>
        <begin position="62"/>
        <end position="97"/>
    </location>
</feature>
<dbReference type="InterPro" id="IPR021812">
    <property type="entry name" value="DUF3391"/>
</dbReference>
<dbReference type="PROSITE" id="PS51831">
    <property type="entry name" value="HD"/>
    <property type="match status" value="1"/>
</dbReference>
<dbReference type="Pfam" id="PF11871">
    <property type="entry name" value="DUF3391"/>
    <property type="match status" value="1"/>
</dbReference>
<proteinExistence type="predicted"/>
<protein>
    <submittedName>
        <fullName evidence="4">Phosphodiesterase</fullName>
    </submittedName>
</protein>
<feature type="compositionally biased region" description="Acidic residues" evidence="1">
    <location>
        <begin position="76"/>
        <end position="88"/>
    </location>
</feature>
<organism evidence="4 5">
    <name type="scientific">Aeromonas enteropelogenes</name>
    <name type="common">Aeromonas trota</name>
    <dbReference type="NCBI Taxonomy" id="29489"/>
    <lineage>
        <taxon>Bacteria</taxon>
        <taxon>Pseudomonadati</taxon>
        <taxon>Pseudomonadota</taxon>
        <taxon>Gammaproteobacteria</taxon>
        <taxon>Aeromonadales</taxon>
        <taxon>Aeromonadaceae</taxon>
        <taxon>Aeromonas</taxon>
    </lineage>
</organism>